<keyword evidence="2" id="KW-1185">Reference proteome</keyword>
<protein>
    <submittedName>
        <fullName evidence="1">Uncharacterized protein</fullName>
    </submittedName>
</protein>
<dbReference type="PANTHER" id="PTHR43130:SF2">
    <property type="entry name" value="DJ-1_PFPI DOMAIN-CONTAINING PROTEIN"/>
    <property type="match status" value="1"/>
</dbReference>
<reference evidence="1 2" key="1">
    <citation type="journal article" date="2015" name="Genome Announc.">
        <title>Draft Genome Sequence of Norvancomycin-Producing Strain Amycolatopsis orientalis CPCC200066.</title>
        <authorList>
            <person name="Lei X."/>
            <person name="Yuan F."/>
            <person name="Shi Y."/>
            <person name="Li X."/>
            <person name="Wang L."/>
            <person name="Hong B."/>
        </authorList>
    </citation>
    <scope>NUCLEOTIDE SEQUENCE [LARGE SCALE GENOMIC DNA]</scope>
    <source>
        <strain evidence="1 2">B-37</strain>
    </source>
</reference>
<dbReference type="Proteomes" id="UP000093695">
    <property type="component" value="Chromosome"/>
</dbReference>
<organism evidence="1 2">
    <name type="scientific">Amycolatopsis orientalis</name>
    <name type="common">Nocardia orientalis</name>
    <dbReference type="NCBI Taxonomy" id="31958"/>
    <lineage>
        <taxon>Bacteria</taxon>
        <taxon>Bacillati</taxon>
        <taxon>Actinomycetota</taxon>
        <taxon>Actinomycetes</taxon>
        <taxon>Pseudonocardiales</taxon>
        <taxon>Pseudonocardiaceae</taxon>
        <taxon>Amycolatopsis</taxon>
    </lineage>
</organism>
<dbReference type="STRING" id="31958.SD37_14090"/>
<dbReference type="SUPFAM" id="SSF52317">
    <property type="entry name" value="Class I glutamine amidotransferase-like"/>
    <property type="match status" value="1"/>
</dbReference>
<sequence>MKCTYGTVVEVPRGWVARRGRRPRGARRNATTHNGAKADLAAQGAKVIDARVIDDGDLITGGGITAGLEVSLWLVEWFLGAKTTQRAEVVLEYERRGTVWRA</sequence>
<dbReference type="InterPro" id="IPR029062">
    <property type="entry name" value="Class_I_gatase-like"/>
</dbReference>
<dbReference type="GO" id="GO:0006355">
    <property type="term" value="P:regulation of DNA-templated transcription"/>
    <property type="evidence" value="ECO:0007669"/>
    <property type="project" value="TreeGrafter"/>
</dbReference>
<evidence type="ECO:0000313" key="2">
    <source>
        <dbReference type="Proteomes" id="UP000093695"/>
    </source>
</evidence>
<dbReference type="KEGG" id="aori:SD37_14090"/>
<dbReference type="AlphaFoldDB" id="A0A193BWS1"/>
<gene>
    <name evidence="1" type="ORF">SD37_14090</name>
</gene>
<dbReference type="PANTHER" id="PTHR43130">
    <property type="entry name" value="ARAC-FAMILY TRANSCRIPTIONAL REGULATOR"/>
    <property type="match status" value="1"/>
</dbReference>
<dbReference type="Gene3D" id="3.40.50.880">
    <property type="match status" value="1"/>
</dbReference>
<dbReference type="EMBL" id="CP016174">
    <property type="protein sequence ID" value="ANN16677.1"/>
    <property type="molecule type" value="Genomic_DNA"/>
</dbReference>
<accession>A0A193BWS1</accession>
<proteinExistence type="predicted"/>
<name>A0A193BWS1_AMYOR</name>
<dbReference type="InterPro" id="IPR052158">
    <property type="entry name" value="INH-QAR"/>
</dbReference>
<evidence type="ECO:0000313" key="1">
    <source>
        <dbReference type="EMBL" id="ANN16677.1"/>
    </source>
</evidence>